<evidence type="ECO:0000256" key="5">
    <source>
        <dbReference type="ARBA" id="ARBA00005812"/>
    </source>
</evidence>
<reference evidence="15" key="1">
    <citation type="submission" date="2022-07" db="EMBL/GenBank/DDBJ databases">
        <authorList>
            <person name="Otstavnykh N."/>
            <person name="Isaeva M."/>
            <person name="Bystritskaya E."/>
        </authorList>
    </citation>
    <scope>NUCLEOTIDE SEQUENCE</scope>
    <source>
        <strain evidence="15">10Alg 79</strain>
    </source>
</reference>
<feature type="binding site" evidence="13">
    <location>
        <position position="232"/>
    </location>
    <ligand>
        <name>Zn(2+)</name>
        <dbReference type="ChEBI" id="CHEBI:29105"/>
        <label>1</label>
        <note>catalytic</note>
    </ligand>
</feature>
<evidence type="ECO:0000256" key="4">
    <source>
        <dbReference type="ARBA" id="ARBA00005215"/>
    </source>
</evidence>
<dbReference type="InterPro" id="IPR006412">
    <property type="entry name" value="Fruct_bisP_Calv"/>
</dbReference>
<comment type="catalytic activity">
    <reaction evidence="1 14">
        <text>beta-D-fructose 1,6-bisphosphate = D-glyceraldehyde 3-phosphate + dihydroxyacetone phosphate</text>
        <dbReference type="Rhea" id="RHEA:14729"/>
        <dbReference type="ChEBI" id="CHEBI:32966"/>
        <dbReference type="ChEBI" id="CHEBI:57642"/>
        <dbReference type="ChEBI" id="CHEBI:59776"/>
        <dbReference type="EC" id="4.1.2.13"/>
    </reaction>
</comment>
<evidence type="ECO:0000256" key="6">
    <source>
        <dbReference type="ARBA" id="ARBA00022567"/>
    </source>
</evidence>
<feature type="binding site" evidence="12">
    <location>
        <begin position="233"/>
        <end position="235"/>
    </location>
    <ligand>
        <name>dihydroxyacetone phosphate</name>
        <dbReference type="ChEBI" id="CHEBI:57642"/>
    </ligand>
</feature>
<evidence type="ECO:0000313" key="15">
    <source>
        <dbReference type="EMBL" id="MDQ2094141.1"/>
    </source>
</evidence>
<feature type="binding site" evidence="13">
    <location>
        <position position="105"/>
    </location>
    <ligand>
        <name>Zn(2+)</name>
        <dbReference type="ChEBI" id="CHEBI:29105"/>
        <label>2</label>
    </ligand>
</feature>
<dbReference type="GO" id="GO:0006096">
    <property type="term" value="P:glycolytic process"/>
    <property type="evidence" value="ECO:0007669"/>
    <property type="project" value="UniProtKB-KW"/>
</dbReference>
<comment type="pathway">
    <text evidence="4">Carbohydrate biosynthesis; Calvin cycle.</text>
</comment>
<dbReference type="Pfam" id="PF01116">
    <property type="entry name" value="F_bP_aldolase"/>
    <property type="match status" value="1"/>
</dbReference>
<comment type="pathway">
    <text evidence="3 14">Carbohydrate degradation; glycolysis; D-glyceraldehyde 3-phosphate and glycerone phosphate from D-glucose: step 4/4.</text>
</comment>
<keyword evidence="9 14" id="KW-0324">Glycolysis</keyword>
<dbReference type="GO" id="GO:0019253">
    <property type="term" value="P:reductive pentose-phosphate cycle"/>
    <property type="evidence" value="ECO:0007669"/>
    <property type="project" value="UniProtKB-KW"/>
</dbReference>
<feature type="binding site" evidence="12">
    <location>
        <begin position="275"/>
        <end position="278"/>
    </location>
    <ligand>
        <name>dihydroxyacetone phosphate</name>
        <dbReference type="ChEBI" id="CHEBI:57642"/>
    </ligand>
</feature>
<protein>
    <recommendedName>
        <fullName evidence="14">Fructose-1,6-bisphosphate aldolase</fullName>
        <shortName evidence="14">FBP aldolase</shortName>
        <ecNumber evidence="14">4.1.2.13</ecNumber>
    </recommendedName>
</protein>
<keyword evidence="6" id="KW-0113">Calvin cycle</keyword>
<feature type="binding site" evidence="13">
    <location>
        <position position="84"/>
    </location>
    <ligand>
        <name>Zn(2+)</name>
        <dbReference type="ChEBI" id="CHEBI:29105"/>
        <label>1</label>
        <note>catalytic</note>
    </ligand>
</feature>
<evidence type="ECO:0000256" key="1">
    <source>
        <dbReference type="ARBA" id="ARBA00000441"/>
    </source>
</evidence>
<dbReference type="EMBL" id="JANFFA010000002">
    <property type="protein sequence ID" value="MDQ2094141.1"/>
    <property type="molecule type" value="Genomic_DNA"/>
</dbReference>
<organism evidence="15 16">
    <name type="scientific">Rhodalgimonas zhirmunskyi</name>
    <dbReference type="NCBI Taxonomy" id="2964767"/>
    <lineage>
        <taxon>Bacteria</taxon>
        <taxon>Pseudomonadati</taxon>
        <taxon>Pseudomonadota</taxon>
        <taxon>Alphaproteobacteria</taxon>
        <taxon>Rhodobacterales</taxon>
        <taxon>Roseobacteraceae</taxon>
        <taxon>Rhodalgimonas</taxon>
    </lineage>
</organism>
<dbReference type="PANTHER" id="PTHR30304">
    <property type="entry name" value="D-TAGATOSE-1,6-BISPHOSPHATE ALDOLASE"/>
    <property type="match status" value="1"/>
</dbReference>
<dbReference type="RefSeq" id="WP_317625756.1">
    <property type="nucleotide sequence ID" value="NZ_JANFFA010000002.1"/>
</dbReference>
<reference evidence="15" key="2">
    <citation type="submission" date="2023-04" db="EMBL/GenBank/DDBJ databases">
        <title>'Rhodoalgimonas zhirmunskyi' gen. nov., isolated from a red alga.</title>
        <authorList>
            <person name="Nedashkovskaya O.I."/>
            <person name="Otstavnykh N.Y."/>
            <person name="Bystritskaya E.P."/>
            <person name="Balabanova L.A."/>
            <person name="Isaeva M.P."/>
        </authorList>
    </citation>
    <scope>NUCLEOTIDE SEQUENCE</scope>
    <source>
        <strain evidence="15">10Alg 79</strain>
    </source>
</reference>
<dbReference type="EC" id="4.1.2.13" evidence="14"/>
<feature type="active site" description="Proton donor" evidence="11">
    <location>
        <position position="83"/>
    </location>
</feature>
<sequence length="351" mass="38354">MALITLRQLLDHAAENDYGVPAFNINNMEQGLAIMRAAEKVNAPVILQASRGARGYAGDIMLKHLIQALSEMWPDIPLCMHQDHGNNEATCLSAIKHGFTSVMMDGSLEADMKTPADWDYNVAITERVAQMAHWVGASVEGELGVLGSLETGEAAEEDGSGAVGKLSEDQLLTDPDEAKEFVALTKVDALAIACGTSHGAYKFSSKPTGETLAIKRIEEIHAKIPNVHLVMHGSSSVPQYLQDLINENGGEMPQTYGVPIEEIERGIKSGVRKVNIDTDNRMALTGTFRKMAKEKPGEFDPRKFMIPAMDEMQKLCEDRFERFGTAGNASKIKVIDMDEMAKRYESGSLDP</sequence>
<dbReference type="GO" id="GO:0008270">
    <property type="term" value="F:zinc ion binding"/>
    <property type="evidence" value="ECO:0007669"/>
    <property type="project" value="InterPro"/>
</dbReference>
<dbReference type="InterPro" id="IPR000771">
    <property type="entry name" value="FBA_II"/>
</dbReference>
<feature type="binding site" evidence="12">
    <location>
        <position position="199"/>
    </location>
    <ligand>
        <name>dihydroxyacetone phosphate</name>
        <dbReference type="ChEBI" id="CHEBI:57642"/>
    </ligand>
</feature>
<keyword evidence="16" id="KW-1185">Reference proteome</keyword>
<accession>A0AAJ1U5U1</accession>
<evidence type="ECO:0000256" key="14">
    <source>
        <dbReference type="RuleBase" id="RU365019"/>
    </source>
</evidence>
<evidence type="ECO:0000256" key="3">
    <source>
        <dbReference type="ARBA" id="ARBA00004714"/>
    </source>
</evidence>
<comment type="cofactor">
    <cofactor evidence="13">
        <name>Zn(2+)</name>
        <dbReference type="ChEBI" id="CHEBI:29105"/>
    </cofactor>
    <text evidence="13">Binds 2 Zn(2+) ions per subunit. One is catalytic and the other provides a structural contribution.</text>
</comment>
<dbReference type="FunFam" id="3.20.20.70:FF:000111">
    <property type="entry name" value="Fructose-1,6-bisphosphate aldolase"/>
    <property type="match status" value="1"/>
</dbReference>
<evidence type="ECO:0000256" key="8">
    <source>
        <dbReference type="ARBA" id="ARBA00022833"/>
    </source>
</evidence>
<dbReference type="InterPro" id="IPR050246">
    <property type="entry name" value="Class_II_FBP_aldolase"/>
</dbReference>
<name>A0AAJ1U5U1_9RHOB</name>
<dbReference type="Gene3D" id="3.20.20.70">
    <property type="entry name" value="Aldolase class I"/>
    <property type="match status" value="1"/>
</dbReference>
<dbReference type="GO" id="GO:0004332">
    <property type="term" value="F:fructose-bisphosphate aldolase activity"/>
    <property type="evidence" value="ECO:0007669"/>
    <property type="project" value="UniProtKB-EC"/>
</dbReference>
<evidence type="ECO:0000256" key="7">
    <source>
        <dbReference type="ARBA" id="ARBA00022723"/>
    </source>
</evidence>
<dbReference type="SUPFAM" id="SSF51569">
    <property type="entry name" value="Aldolase"/>
    <property type="match status" value="1"/>
</dbReference>
<evidence type="ECO:0000256" key="13">
    <source>
        <dbReference type="PIRSR" id="PIRSR001359-3"/>
    </source>
</evidence>
<comment type="caution">
    <text evidence="15">The sequence shown here is derived from an EMBL/GenBank/DDBJ whole genome shotgun (WGS) entry which is preliminary data.</text>
</comment>
<dbReference type="PROSITE" id="PS00806">
    <property type="entry name" value="ALDOLASE_CLASS_II_2"/>
    <property type="match status" value="1"/>
</dbReference>
<feature type="binding site" evidence="13">
    <location>
        <position position="198"/>
    </location>
    <ligand>
        <name>Zn(2+)</name>
        <dbReference type="ChEBI" id="CHEBI:29105"/>
        <label>1</label>
        <note>catalytic</note>
    </ligand>
</feature>
<dbReference type="NCBIfam" id="TIGR00167">
    <property type="entry name" value="cbbA"/>
    <property type="match status" value="1"/>
</dbReference>
<evidence type="ECO:0000256" key="10">
    <source>
        <dbReference type="ARBA" id="ARBA00023239"/>
    </source>
</evidence>
<dbReference type="NCBIfam" id="TIGR01521">
    <property type="entry name" value="FruBisAldo_II_B"/>
    <property type="match status" value="1"/>
</dbReference>
<evidence type="ECO:0000313" key="16">
    <source>
        <dbReference type="Proteomes" id="UP001227162"/>
    </source>
</evidence>
<dbReference type="PANTHER" id="PTHR30304:SF0">
    <property type="entry name" value="D-TAGATOSE-1,6-BISPHOSPHATE ALDOLASE SUBUNIT GATY-RELATED"/>
    <property type="match status" value="1"/>
</dbReference>
<evidence type="ECO:0000256" key="11">
    <source>
        <dbReference type="PIRSR" id="PIRSR001359-1"/>
    </source>
</evidence>
<dbReference type="InterPro" id="IPR013785">
    <property type="entry name" value="Aldolase_TIM"/>
</dbReference>
<dbReference type="PIRSF" id="PIRSF001359">
    <property type="entry name" value="F_bP_aldolase_II"/>
    <property type="match status" value="1"/>
</dbReference>
<dbReference type="Proteomes" id="UP001227162">
    <property type="component" value="Unassembled WGS sequence"/>
</dbReference>
<keyword evidence="10 14" id="KW-0456">Lyase</keyword>
<evidence type="ECO:0000256" key="12">
    <source>
        <dbReference type="PIRSR" id="PIRSR001359-2"/>
    </source>
</evidence>
<comment type="cofactor">
    <cofactor evidence="14">
        <name>Zn(2+)</name>
        <dbReference type="ChEBI" id="CHEBI:29105"/>
    </cofactor>
    <text evidence="14">One is catalytic and the other provides a structural contribution.</text>
</comment>
<comment type="function">
    <text evidence="2 14">Catalyzes the aldol condensation of dihydroxyacetone phosphate (DHAP or glycerone-phosphate) with glyceraldehyde 3-phosphate (G3P) to form fructose 1,6-bisphosphate (FBP) in gluconeogenesis and the reverse reaction in glycolysis.</text>
</comment>
<evidence type="ECO:0000256" key="9">
    <source>
        <dbReference type="ARBA" id="ARBA00023152"/>
    </source>
</evidence>
<dbReference type="AlphaFoldDB" id="A0AAJ1U5U1"/>
<dbReference type="CDD" id="cd00947">
    <property type="entry name" value="TBP_aldolase_IIB"/>
    <property type="match status" value="1"/>
</dbReference>
<evidence type="ECO:0000256" key="2">
    <source>
        <dbReference type="ARBA" id="ARBA00002181"/>
    </source>
</evidence>
<gene>
    <name evidence="15" type="primary">fba</name>
    <name evidence="15" type="ORF">NOI20_08470</name>
</gene>
<keyword evidence="7 13" id="KW-0479">Metal-binding</keyword>
<feature type="binding site" evidence="13">
    <location>
        <position position="142"/>
    </location>
    <ligand>
        <name>Zn(2+)</name>
        <dbReference type="ChEBI" id="CHEBI:29105"/>
        <label>2</label>
    </ligand>
</feature>
<keyword evidence="8 13" id="KW-0862">Zinc</keyword>
<dbReference type="PROSITE" id="PS00602">
    <property type="entry name" value="ALDOLASE_CLASS_II_1"/>
    <property type="match status" value="1"/>
</dbReference>
<comment type="similarity">
    <text evidence="5 14">Belongs to the class II fructose-bisphosphate aldolase family.</text>
</comment>
<proteinExistence type="inferred from homology"/>